<feature type="transmembrane region" description="Helical" evidence="2">
    <location>
        <begin position="120"/>
        <end position="140"/>
    </location>
</feature>
<keyword evidence="2" id="KW-0812">Transmembrane</keyword>
<keyword evidence="2" id="KW-1133">Transmembrane helix</keyword>
<name>A0AAU7DQZ3_9BACT</name>
<dbReference type="Pfam" id="PF14373">
    <property type="entry name" value="Imm_superinfect"/>
    <property type="match status" value="1"/>
</dbReference>
<reference evidence="3" key="1">
    <citation type="submission" date="2023-03" db="EMBL/GenBank/DDBJ databases">
        <title>Edaphobacter sp.</title>
        <authorList>
            <person name="Huber K.J."/>
            <person name="Papendorf J."/>
            <person name="Pilke C."/>
            <person name="Bunk B."/>
            <person name="Sproeer C."/>
            <person name="Pester M."/>
        </authorList>
    </citation>
    <scope>NUCLEOTIDE SEQUENCE</scope>
    <source>
        <strain evidence="3">DSM 110680</strain>
    </source>
</reference>
<gene>
    <name evidence="3" type="ORF">P8935_09060</name>
</gene>
<proteinExistence type="predicted"/>
<dbReference type="AlphaFoldDB" id="A0AAU7DQZ3"/>
<organism evidence="3">
    <name type="scientific">Telmatobacter sp. DSM 110680</name>
    <dbReference type="NCBI Taxonomy" id="3036704"/>
    <lineage>
        <taxon>Bacteria</taxon>
        <taxon>Pseudomonadati</taxon>
        <taxon>Acidobacteriota</taxon>
        <taxon>Terriglobia</taxon>
        <taxon>Terriglobales</taxon>
        <taxon>Acidobacteriaceae</taxon>
        <taxon>Telmatobacter</taxon>
    </lineage>
</organism>
<dbReference type="EMBL" id="CP121196">
    <property type="protein sequence ID" value="XBH19453.1"/>
    <property type="molecule type" value="Genomic_DNA"/>
</dbReference>
<evidence type="ECO:0000313" key="3">
    <source>
        <dbReference type="EMBL" id="XBH19453.1"/>
    </source>
</evidence>
<feature type="region of interest" description="Disordered" evidence="1">
    <location>
        <begin position="233"/>
        <end position="255"/>
    </location>
</feature>
<protein>
    <submittedName>
        <fullName evidence="3">Superinfection immunity protein</fullName>
    </submittedName>
</protein>
<evidence type="ECO:0000256" key="2">
    <source>
        <dbReference type="SAM" id="Phobius"/>
    </source>
</evidence>
<dbReference type="InterPro" id="IPR016410">
    <property type="entry name" value="Phage_imm"/>
</dbReference>
<feature type="transmembrane region" description="Helical" evidence="2">
    <location>
        <begin position="34"/>
        <end position="61"/>
    </location>
</feature>
<sequence length="394" mass="43073">MLWYLVLMWIVLAGVGLAAYLIPSMVAFKIRHPWRWWILAINAFSGWTVLGWFGLLILIPVSGGVLERRKLEGRSSALAPSISGSTGKCSNCKDAYLSGEDVCPSCGRLLEKSVAADNRAIILLVGVLVLIAVIVVYITLDNGGTSKQIQMRQVLNDPKPTQQMGDGVQAGIGVDTPKQSDKPCDVPSIHFKSQFDVPPPPTGENMAATLEAIRQNPTLDAATIEEMKKEAMKKDADNSARGHQTTNDIDTFDPDTEIGHRMNGLLVDMDNALSNFLAHNDIALNEYKGASYASSDGNVETAQKEYQAGVTMGEAADKNKEALRELASNFAASWQQLDYCYKIQFANETIWPNEAVKTEPDIFVVINADGSLNYVGAHDSKSSAFRVKLYPSNW</sequence>
<dbReference type="RefSeq" id="WP_348264670.1">
    <property type="nucleotide sequence ID" value="NZ_CP121196.1"/>
</dbReference>
<accession>A0AAU7DQZ3</accession>
<evidence type="ECO:0000256" key="1">
    <source>
        <dbReference type="SAM" id="MobiDB-lite"/>
    </source>
</evidence>
<keyword evidence="2" id="KW-0472">Membrane</keyword>